<accession>A0A9J5WW54</accession>
<dbReference type="Proteomes" id="UP000824120">
    <property type="component" value="Chromosome 10"/>
</dbReference>
<evidence type="ECO:0000313" key="1">
    <source>
        <dbReference type="EMBL" id="KAG5579493.1"/>
    </source>
</evidence>
<comment type="caution">
    <text evidence="1">The sequence shown here is derived from an EMBL/GenBank/DDBJ whole genome shotgun (WGS) entry which is preliminary data.</text>
</comment>
<proteinExistence type="predicted"/>
<dbReference type="OrthoDB" id="1435349at2759"/>
<sequence length="164" mass="18654">SLPTYVISLFRISSKVIKKNWTHRGEIFYGKDAKKGRGTACGFGVWRYNGEEQVLRKEVTKAKLREASSWCTETVTDLYGVGVWKTIRALWPMMEPNLNLKVGGNDLFNICNNPEARVEVENAASLLGNLRGSVALQHIHIELFGSMRKMVETLCQECLQKRNY</sequence>
<name>A0A9J5WW54_SOLCO</name>
<dbReference type="AlphaFoldDB" id="A0A9J5WW54"/>
<keyword evidence="2" id="KW-1185">Reference proteome</keyword>
<feature type="non-terminal residue" evidence="1">
    <location>
        <position position="1"/>
    </location>
</feature>
<gene>
    <name evidence="1" type="ORF">H5410_050120</name>
</gene>
<protein>
    <submittedName>
        <fullName evidence="1">Uncharacterized protein</fullName>
    </submittedName>
</protein>
<organism evidence="1 2">
    <name type="scientific">Solanum commersonii</name>
    <name type="common">Commerson's wild potato</name>
    <name type="synonym">Commerson's nightshade</name>
    <dbReference type="NCBI Taxonomy" id="4109"/>
    <lineage>
        <taxon>Eukaryota</taxon>
        <taxon>Viridiplantae</taxon>
        <taxon>Streptophyta</taxon>
        <taxon>Embryophyta</taxon>
        <taxon>Tracheophyta</taxon>
        <taxon>Spermatophyta</taxon>
        <taxon>Magnoliopsida</taxon>
        <taxon>eudicotyledons</taxon>
        <taxon>Gunneridae</taxon>
        <taxon>Pentapetalae</taxon>
        <taxon>asterids</taxon>
        <taxon>lamiids</taxon>
        <taxon>Solanales</taxon>
        <taxon>Solanaceae</taxon>
        <taxon>Solanoideae</taxon>
        <taxon>Solaneae</taxon>
        <taxon>Solanum</taxon>
    </lineage>
</organism>
<dbReference type="EMBL" id="JACXVP010000010">
    <property type="protein sequence ID" value="KAG5579493.1"/>
    <property type="molecule type" value="Genomic_DNA"/>
</dbReference>
<reference evidence="1 2" key="1">
    <citation type="submission" date="2020-09" db="EMBL/GenBank/DDBJ databases">
        <title>De no assembly of potato wild relative species, Solanum commersonii.</title>
        <authorList>
            <person name="Cho K."/>
        </authorList>
    </citation>
    <scope>NUCLEOTIDE SEQUENCE [LARGE SCALE GENOMIC DNA]</scope>
    <source>
        <strain evidence="1">LZ3.2</strain>
        <tissue evidence="1">Leaf</tissue>
    </source>
</reference>
<evidence type="ECO:0000313" key="2">
    <source>
        <dbReference type="Proteomes" id="UP000824120"/>
    </source>
</evidence>